<proteinExistence type="predicted"/>
<comment type="caution">
    <text evidence="2">The sequence shown here is derived from an EMBL/GenBank/DDBJ whole genome shotgun (WGS) entry which is preliminary data.</text>
</comment>
<evidence type="ECO:0000259" key="1">
    <source>
        <dbReference type="Pfam" id="PF23948"/>
    </source>
</evidence>
<dbReference type="OrthoDB" id="2422986at2759"/>
<protein>
    <recommendedName>
        <fullName evidence="1">Arm-like repeat domain-containing protein</fullName>
    </recommendedName>
</protein>
<dbReference type="InterPro" id="IPR056251">
    <property type="entry name" value="Arm_rpt_dom"/>
</dbReference>
<reference evidence="2" key="1">
    <citation type="journal article" date="2020" name="Fungal Divers.">
        <title>Resolving the Mortierellaceae phylogeny through synthesis of multi-gene phylogenetics and phylogenomics.</title>
        <authorList>
            <person name="Vandepol N."/>
            <person name="Liber J."/>
            <person name="Desiro A."/>
            <person name="Na H."/>
            <person name="Kennedy M."/>
            <person name="Barry K."/>
            <person name="Grigoriev I.V."/>
            <person name="Miller A.N."/>
            <person name="O'Donnell K."/>
            <person name="Stajich J.E."/>
            <person name="Bonito G."/>
        </authorList>
    </citation>
    <scope>NUCLEOTIDE SEQUENCE</scope>
    <source>
        <strain evidence="2">CK1249</strain>
    </source>
</reference>
<feature type="non-terminal residue" evidence="2">
    <location>
        <position position="163"/>
    </location>
</feature>
<evidence type="ECO:0000313" key="2">
    <source>
        <dbReference type="EMBL" id="KAF9937168.1"/>
    </source>
</evidence>
<feature type="non-terminal residue" evidence="2">
    <location>
        <position position="1"/>
    </location>
</feature>
<evidence type="ECO:0000313" key="3">
    <source>
        <dbReference type="Proteomes" id="UP000738359"/>
    </source>
</evidence>
<dbReference type="Proteomes" id="UP000738359">
    <property type="component" value="Unassembled WGS sequence"/>
</dbReference>
<sequence length="163" mass="18062">EALSSTYDAAKSGYEGFCSLMDSGRGVIDSLKEGIAKGHKRPWYPALRAADGFVRQGHLADLNRLIVDAPCRRDPFFQWGICQRLGEIAVDETWEITARQQAIDLLVDLYSNDLEWAQDKSVKGFMLAIIVQLENTADPATKDYAKHVLDGLKKDDCSAISPS</sequence>
<dbReference type="AlphaFoldDB" id="A0A9P6ILE7"/>
<gene>
    <name evidence="2" type="ORF">BGZ70_006704</name>
</gene>
<organism evidence="2 3">
    <name type="scientific">Mortierella alpina</name>
    <name type="common">Oleaginous fungus</name>
    <name type="synonym">Mortierella renispora</name>
    <dbReference type="NCBI Taxonomy" id="64518"/>
    <lineage>
        <taxon>Eukaryota</taxon>
        <taxon>Fungi</taxon>
        <taxon>Fungi incertae sedis</taxon>
        <taxon>Mucoromycota</taxon>
        <taxon>Mortierellomycotina</taxon>
        <taxon>Mortierellomycetes</taxon>
        <taxon>Mortierellales</taxon>
        <taxon>Mortierellaceae</taxon>
        <taxon>Mortierella</taxon>
    </lineage>
</organism>
<accession>A0A9P6ILE7</accession>
<dbReference type="Pfam" id="PF23948">
    <property type="entry name" value="ARM_5"/>
    <property type="match status" value="1"/>
</dbReference>
<name>A0A9P6ILE7_MORAP</name>
<keyword evidence="3" id="KW-1185">Reference proteome</keyword>
<dbReference type="EMBL" id="JAAAHY010003854">
    <property type="protein sequence ID" value="KAF9937168.1"/>
    <property type="molecule type" value="Genomic_DNA"/>
</dbReference>
<feature type="domain" description="Arm-like repeat" evidence="1">
    <location>
        <begin position="3"/>
        <end position="135"/>
    </location>
</feature>